<protein>
    <submittedName>
        <fullName evidence="1">Uncharacterized protein</fullName>
    </submittedName>
</protein>
<accession>A0A640S765</accession>
<name>A0A640S765_9ACTN</name>
<evidence type="ECO:0000313" key="2">
    <source>
        <dbReference type="Proteomes" id="UP000435837"/>
    </source>
</evidence>
<proteinExistence type="predicted"/>
<sequence length="111" mass="12024">MVAVLVPKCTEVAPPRLVPVMVTVVPPPVDPWLGEIGMVLLLRCGVRVGMTNRDRTAVFAVAVMWVVRWSIRPIGRPGRQVQPMTLPDGAQLSGVLPLTLVPSRVTPPELT</sequence>
<dbReference type="EMBL" id="BLIN01000003">
    <property type="protein sequence ID" value="GFE07079.1"/>
    <property type="molecule type" value="Genomic_DNA"/>
</dbReference>
<comment type="caution">
    <text evidence="1">The sequence shown here is derived from an EMBL/GenBank/DDBJ whole genome shotgun (WGS) entry which is preliminary data.</text>
</comment>
<reference evidence="1 2" key="1">
    <citation type="submission" date="2019-12" db="EMBL/GenBank/DDBJ databases">
        <title>Whole genome shotgun sequence of Streptomyces caniferus NBRC 15389.</title>
        <authorList>
            <person name="Ichikawa N."/>
            <person name="Kimura A."/>
            <person name="Kitahashi Y."/>
            <person name="Komaki H."/>
            <person name="Tamura T."/>
        </authorList>
    </citation>
    <scope>NUCLEOTIDE SEQUENCE [LARGE SCALE GENOMIC DNA]</scope>
    <source>
        <strain evidence="1 2">NBRC 15389</strain>
    </source>
</reference>
<organism evidence="1 2">
    <name type="scientific">Streptomyces caniferus</name>
    <dbReference type="NCBI Taxonomy" id="285557"/>
    <lineage>
        <taxon>Bacteria</taxon>
        <taxon>Bacillati</taxon>
        <taxon>Actinomycetota</taxon>
        <taxon>Actinomycetes</taxon>
        <taxon>Kitasatosporales</taxon>
        <taxon>Streptomycetaceae</taxon>
        <taxon>Streptomyces</taxon>
    </lineage>
</organism>
<dbReference type="Proteomes" id="UP000435837">
    <property type="component" value="Unassembled WGS sequence"/>
</dbReference>
<gene>
    <name evidence="1" type="ORF">Scani_33470</name>
</gene>
<evidence type="ECO:0000313" key="1">
    <source>
        <dbReference type="EMBL" id="GFE07079.1"/>
    </source>
</evidence>
<dbReference type="AlphaFoldDB" id="A0A640S765"/>